<feature type="compositionally biased region" description="Basic and acidic residues" evidence="2">
    <location>
        <begin position="280"/>
        <end position="297"/>
    </location>
</feature>
<dbReference type="Gene3D" id="4.10.240.10">
    <property type="entry name" value="Zn(2)-C6 fungal-type DNA-binding domain"/>
    <property type="match status" value="1"/>
</dbReference>
<dbReference type="InterPro" id="IPR001138">
    <property type="entry name" value="Zn2Cys6_DnaBD"/>
</dbReference>
<comment type="caution">
    <text evidence="3">The sequence shown here is derived from an EMBL/GenBank/DDBJ whole genome shotgun (WGS) entry which is preliminary data.</text>
</comment>
<evidence type="ECO:0008006" key="5">
    <source>
        <dbReference type="Google" id="ProtNLM"/>
    </source>
</evidence>
<name>A0A9P9BKX7_9PEZI</name>
<feature type="compositionally biased region" description="Polar residues" evidence="2">
    <location>
        <begin position="243"/>
        <end position="258"/>
    </location>
</feature>
<dbReference type="InterPro" id="IPR036864">
    <property type="entry name" value="Zn2-C6_fun-type_DNA-bd_sf"/>
</dbReference>
<gene>
    <name evidence="3" type="ORF">B0I36DRAFT_393341</name>
</gene>
<proteinExistence type="predicted"/>
<dbReference type="AlphaFoldDB" id="A0A9P9BKX7"/>
<protein>
    <recommendedName>
        <fullName evidence="5">Zn(2)-C6 fungal-type domain-containing protein</fullName>
    </recommendedName>
</protein>
<dbReference type="EMBL" id="JAGTJQ010000010">
    <property type="protein sequence ID" value="KAH7021072.1"/>
    <property type="molecule type" value="Genomic_DNA"/>
</dbReference>
<feature type="compositionally biased region" description="Low complexity" evidence="2">
    <location>
        <begin position="24"/>
        <end position="35"/>
    </location>
</feature>
<evidence type="ECO:0000313" key="4">
    <source>
        <dbReference type="Proteomes" id="UP000756346"/>
    </source>
</evidence>
<feature type="compositionally biased region" description="Low complexity" evidence="2">
    <location>
        <begin position="227"/>
        <end position="236"/>
    </location>
</feature>
<evidence type="ECO:0000313" key="3">
    <source>
        <dbReference type="EMBL" id="KAH7021072.1"/>
    </source>
</evidence>
<dbReference type="GO" id="GO:0000981">
    <property type="term" value="F:DNA-binding transcription factor activity, RNA polymerase II-specific"/>
    <property type="evidence" value="ECO:0007669"/>
    <property type="project" value="InterPro"/>
</dbReference>
<dbReference type="CDD" id="cd00067">
    <property type="entry name" value="GAL4"/>
    <property type="match status" value="1"/>
</dbReference>
<feature type="region of interest" description="Disordered" evidence="2">
    <location>
        <begin position="187"/>
        <end position="361"/>
    </location>
</feature>
<feature type="compositionally biased region" description="Polar residues" evidence="2">
    <location>
        <begin position="7"/>
        <end position="23"/>
    </location>
</feature>
<keyword evidence="1" id="KW-0539">Nucleus</keyword>
<feature type="region of interest" description="Disordered" evidence="2">
    <location>
        <begin position="1"/>
        <end position="64"/>
    </location>
</feature>
<organism evidence="3 4">
    <name type="scientific">Microdochium trichocladiopsis</name>
    <dbReference type="NCBI Taxonomy" id="1682393"/>
    <lineage>
        <taxon>Eukaryota</taxon>
        <taxon>Fungi</taxon>
        <taxon>Dikarya</taxon>
        <taxon>Ascomycota</taxon>
        <taxon>Pezizomycotina</taxon>
        <taxon>Sordariomycetes</taxon>
        <taxon>Xylariomycetidae</taxon>
        <taxon>Xylariales</taxon>
        <taxon>Microdochiaceae</taxon>
        <taxon>Microdochium</taxon>
    </lineage>
</organism>
<dbReference type="SUPFAM" id="SSF57701">
    <property type="entry name" value="Zn2/Cys6 DNA-binding domain"/>
    <property type="match status" value="1"/>
</dbReference>
<sequence length="792" mass="85279">MDYSRGWSAQMQPNLSQRTRLQNSSSSGRPVSRSGLLPYGPISTPLSGIPPHMPQGSGRPYPGGYLGPNYPYQAAAWPQPAVQQPMPLMSPSQYSMPSGNPYPVANHWGFPVQAYLPPSQQIVHGTQPGSQINLNSQDEASLSVMAGLSSVDSSIDQYFSSMGAAPNSTGSILNAGRGLALGTPVQAQSLQPQPPQSSLDQTDGSSSSSAPQPFRITGPVEGLSLHNSNDSNNNSNGAHEPQKTVQTRLPQQAITGQKRSRETSSSRGQRPGDSATTTKPAKEEREGNNPPREEKKSGIQAAVDKGKKRAAGESTAPPTSKRQKAATNLGEGVTAARQGLPRDGDYGHGLSSRQEDGTEDEHVDAAFKVEPALNSIKTKSREMVAGQWPGSQAPVKGSRLLLKNYRRVCDECVKRRIRCSFATEPRPRGEDVTNLGLTCEQCQAGGKSCTTAKPKKKRGPEEGWALSPRLLEMLRRDDEQLLYRWCSSVLLSDHLVGEGFVGDNFDYLVSTKAIPLSEGWAETRLSKALRLKAKEQLPDTEVTGSAGTTIRITKTTDRRDPRYRLATDLLDRRQHVAGEEIRKQEIGLEVEIINAFNVKCARTHKTGTLASSSGTIPSLPLVDMMPPNGTARPAEIQSSPQEALEKKKTSISGDALDEDAVHDGGDCKTVQSPRERQQPPAASLPVTHTENTTTGTVLQAPPLQGDYGEDVTVQKGDSLVFPENSLGFDDLFGPEIDTGDFSGNGSSLFDLEADTTAMTGDTSTASWMDPSTELDFFSTPWDGALDCETLDF</sequence>
<feature type="compositionally biased region" description="Low complexity" evidence="2">
    <location>
        <begin position="687"/>
        <end position="696"/>
    </location>
</feature>
<dbReference type="GO" id="GO:0008270">
    <property type="term" value="F:zinc ion binding"/>
    <property type="evidence" value="ECO:0007669"/>
    <property type="project" value="InterPro"/>
</dbReference>
<keyword evidence="4" id="KW-1185">Reference proteome</keyword>
<reference evidence="3" key="1">
    <citation type="journal article" date="2021" name="Nat. Commun.">
        <title>Genetic determinants of endophytism in the Arabidopsis root mycobiome.</title>
        <authorList>
            <person name="Mesny F."/>
            <person name="Miyauchi S."/>
            <person name="Thiergart T."/>
            <person name="Pickel B."/>
            <person name="Atanasova L."/>
            <person name="Karlsson M."/>
            <person name="Huettel B."/>
            <person name="Barry K.W."/>
            <person name="Haridas S."/>
            <person name="Chen C."/>
            <person name="Bauer D."/>
            <person name="Andreopoulos W."/>
            <person name="Pangilinan J."/>
            <person name="LaButti K."/>
            <person name="Riley R."/>
            <person name="Lipzen A."/>
            <person name="Clum A."/>
            <person name="Drula E."/>
            <person name="Henrissat B."/>
            <person name="Kohler A."/>
            <person name="Grigoriev I.V."/>
            <person name="Martin F.M."/>
            <person name="Hacquard S."/>
        </authorList>
    </citation>
    <scope>NUCLEOTIDE SEQUENCE</scope>
    <source>
        <strain evidence="3">MPI-CAGE-CH-0230</strain>
    </source>
</reference>
<evidence type="ECO:0000256" key="2">
    <source>
        <dbReference type="SAM" id="MobiDB-lite"/>
    </source>
</evidence>
<dbReference type="GeneID" id="70191008"/>
<feature type="region of interest" description="Disordered" evidence="2">
    <location>
        <begin position="624"/>
        <end position="702"/>
    </location>
</feature>
<accession>A0A9P9BKX7</accession>
<dbReference type="Proteomes" id="UP000756346">
    <property type="component" value="Unassembled WGS sequence"/>
</dbReference>
<feature type="compositionally biased region" description="Low complexity" evidence="2">
    <location>
        <begin position="188"/>
        <end position="209"/>
    </location>
</feature>
<evidence type="ECO:0000256" key="1">
    <source>
        <dbReference type="ARBA" id="ARBA00023242"/>
    </source>
</evidence>
<feature type="compositionally biased region" description="Polar residues" evidence="2">
    <location>
        <begin position="265"/>
        <end position="279"/>
    </location>
</feature>
<dbReference type="RefSeq" id="XP_046007273.1">
    <property type="nucleotide sequence ID" value="XM_046161462.1"/>
</dbReference>